<proteinExistence type="predicted"/>
<dbReference type="Pfam" id="PF11518">
    <property type="entry name" value="DUF3221"/>
    <property type="match status" value="1"/>
</dbReference>
<evidence type="ECO:0000313" key="2">
    <source>
        <dbReference type="Proteomes" id="UP000602076"/>
    </source>
</evidence>
<reference evidence="1" key="1">
    <citation type="submission" date="2020-09" db="EMBL/GenBank/DDBJ databases">
        <title>Bacillus faecalis sp. nov., a moderately halophilic bacterium isolated from cow faeces.</title>
        <authorList>
            <person name="Jiang L."/>
            <person name="Lee J."/>
        </authorList>
    </citation>
    <scope>NUCLEOTIDE SEQUENCE</scope>
    <source>
        <strain evidence="1">AGMB 02131</strain>
    </source>
</reference>
<comment type="caution">
    <text evidence="1">The sequence shown here is derived from an EMBL/GenBank/DDBJ whole genome shotgun (WGS) entry which is preliminary data.</text>
</comment>
<dbReference type="Proteomes" id="UP000602076">
    <property type="component" value="Unassembled WGS sequence"/>
</dbReference>
<dbReference type="EMBL" id="JACXSI010000045">
    <property type="protein sequence ID" value="MBD3109753.1"/>
    <property type="molecule type" value="Genomic_DNA"/>
</dbReference>
<accession>A0A927CY12</accession>
<evidence type="ECO:0000313" key="1">
    <source>
        <dbReference type="EMBL" id="MBD3109753.1"/>
    </source>
</evidence>
<dbReference type="RefSeq" id="WP_190999290.1">
    <property type="nucleotide sequence ID" value="NZ_JACXSI010000045.1"/>
</dbReference>
<name>A0A927CY12_9BACI</name>
<protein>
    <submittedName>
        <fullName evidence="1">DUF3221 domain-containing protein</fullName>
    </submittedName>
</protein>
<dbReference type="InterPro" id="IPR012340">
    <property type="entry name" value="NA-bd_OB-fold"/>
</dbReference>
<gene>
    <name evidence="1" type="ORF">IEO70_15545</name>
</gene>
<sequence length="123" mass="14181">MRLLKRLSRLLILAVVLFGFLLIDDILSSWNLKDEHGHVGYVIFNNGTAYFVQGEKPEPINYTNDYILHSERCIPGDAILQNSAFKIMINGIKSGDKVRIWYKEVLESYPARINVIDIEKIEE</sequence>
<organism evidence="1 2">
    <name type="scientific">Peribacillus faecalis</name>
    <dbReference type="NCBI Taxonomy" id="2772559"/>
    <lineage>
        <taxon>Bacteria</taxon>
        <taxon>Bacillati</taxon>
        <taxon>Bacillota</taxon>
        <taxon>Bacilli</taxon>
        <taxon>Bacillales</taxon>
        <taxon>Bacillaceae</taxon>
        <taxon>Peribacillus</taxon>
    </lineage>
</organism>
<dbReference type="AlphaFoldDB" id="A0A927CY12"/>
<keyword evidence="2" id="KW-1185">Reference proteome</keyword>
<dbReference type="InterPro" id="IPR021598">
    <property type="entry name" value="DUF3221"/>
</dbReference>
<dbReference type="Gene3D" id="2.40.50.140">
    <property type="entry name" value="Nucleic acid-binding proteins"/>
    <property type="match status" value="1"/>
</dbReference>